<evidence type="ECO:0000313" key="2">
    <source>
        <dbReference type="EMBL" id="GFH57949.1"/>
    </source>
</evidence>
<protein>
    <submittedName>
        <fullName evidence="2">Uncharacterized protein</fullName>
    </submittedName>
</protein>
<evidence type="ECO:0000313" key="3">
    <source>
        <dbReference type="Proteomes" id="UP001054902"/>
    </source>
</evidence>
<keyword evidence="1" id="KW-0472">Membrane</keyword>
<keyword evidence="1" id="KW-1133">Transmembrane helix</keyword>
<keyword evidence="1" id="KW-0812">Transmembrane</keyword>
<gene>
    <name evidence="2" type="ORF">CTEN210_14425</name>
</gene>
<feature type="transmembrane region" description="Helical" evidence="1">
    <location>
        <begin position="6"/>
        <end position="27"/>
    </location>
</feature>
<accession>A0AAD3HCB8</accession>
<evidence type="ECO:0000256" key="1">
    <source>
        <dbReference type="SAM" id="Phobius"/>
    </source>
</evidence>
<sequence length="308" mass="33835">MTQLPAYLIPILLIAWILPEGMCFMVISQTSRNNGLTELASTALSDIVFPSPKEPRQSQVQLWLDLRKTSVPPLTALLHLTNDLWDEYIPQADKSFIVDKVLVGENSSLKNVAEMIYDEFETEVSILVAEDDKLYELGNDIGFMTEKGSIIEIKKEGEYVNVDTNPLPVLDIVSKGSWVLLDKEKYIENDSITNLVELLSSSAPMFGSLEESTSVKAYGGVGLSCESQSDVVEMGAMIQALQSSKGYQTTDTGILVQKDTEVNQVEGDEGGSIEYALCLPFDAQLWKTSSYLFGAAENGDDSDIPTAH</sequence>
<comment type="caution">
    <text evidence="2">The sequence shown here is derived from an EMBL/GenBank/DDBJ whole genome shotgun (WGS) entry which is preliminary data.</text>
</comment>
<organism evidence="2 3">
    <name type="scientific">Chaetoceros tenuissimus</name>
    <dbReference type="NCBI Taxonomy" id="426638"/>
    <lineage>
        <taxon>Eukaryota</taxon>
        <taxon>Sar</taxon>
        <taxon>Stramenopiles</taxon>
        <taxon>Ochrophyta</taxon>
        <taxon>Bacillariophyta</taxon>
        <taxon>Coscinodiscophyceae</taxon>
        <taxon>Chaetocerotophycidae</taxon>
        <taxon>Chaetocerotales</taxon>
        <taxon>Chaetocerotaceae</taxon>
        <taxon>Chaetoceros</taxon>
    </lineage>
</organism>
<keyword evidence="3" id="KW-1185">Reference proteome</keyword>
<proteinExistence type="predicted"/>
<name>A0AAD3HCB8_9STRA</name>
<dbReference type="AlphaFoldDB" id="A0AAD3HCB8"/>
<reference evidence="2 3" key="1">
    <citation type="journal article" date="2021" name="Sci. Rep.">
        <title>The genome of the diatom Chaetoceros tenuissimus carries an ancient integrated fragment of an extant virus.</title>
        <authorList>
            <person name="Hongo Y."/>
            <person name="Kimura K."/>
            <person name="Takaki Y."/>
            <person name="Yoshida Y."/>
            <person name="Baba S."/>
            <person name="Kobayashi G."/>
            <person name="Nagasaki K."/>
            <person name="Hano T."/>
            <person name="Tomaru Y."/>
        </authorList>
    </citation>
    <scope>NUCLEOTIDE SEQUENCE [LARGE SCALE GENOMIC DNA]</scope>
    <source>
        <strain evidence="2 3">NIES-3715</strain>
    </source>
</reference>
<dbReference type="Proteomes" id="UP001054902">
    <property type="component" value="Unassembled WGS sequence"/>
</dbReference>
<dbReference type="EMBL" id="BLLK01000060">
    <property type="protein sequence ID" value="GFH57949.1"/>
    <property type="molecule type" value="Genomic_DNA"/>
</dbReference>